<keyword evidence="1" id="KW-1133">Transmembrane helix</keyword>
<evidence type="ECO:0000313" key="3">
    <source>
        <dbReference type="Proteomes" id="UP001237152"/>
    </source>
</evidence>
<evidence type="ECO:0000256" key="1">
    <source>
        <dbReference type="SAM" id="Phobius"/>
    </source>
</evidence>
<evidence type="ECO:0000313" key="2">
    <source>
        <dbReference type="EMBL" id="QBZ81563.1"/>
    </source>
</evidence>
<protein>
    <submittedName>
        <fullName evidence="2">Uncharacterized protein</fullName>
    </submittedName>
</protein>
<dbReference type="EMBL" id="MK174290">
    <property type="protein sequence ID" value="QBZ81563.1"/>
    <property type="molecule type" value="Genomic_DNA"/>
</dbReference>
<sequence length="265" mass="27755">MEEIGAAPTHGILTSSGTPSCLARATLACIAVVFTLQMILVGAVVGTLVMRSPENAAECERLVNWLFTSVCFASVVAAAAVVAQAWHDRGKDAALVLSANTYGACDAGRRDIASILGGDRVCGRVWRGQPQSDPVMCHAAWHIDRWQGVTSTTSHFDASGADSLGAFEACGVACMRADNGGMALAWTQTYTTLLGQCEPLKNHAAARYAFRGAMTMDADGGATIRGAWSRVEAPGADTRPGDFVSGRFVLVLTSIEADIEAAPVF</sequence>
<accession>A0A4D6EJT5</accession>
<keyword evidence="1" id="KW-0812">Transmembrane</keyword>
<name>A0A4D6EJT5_9VIRU</name>
<organism evidence="2 3">
    <name type="scientific">Pandoravirus celtis</name>
    <dbReference type="NCBI Taxonomy" id="2568002"/>
    <lineage>
        <taxon>Viruses</taxon>
        <taxon>Pandoravirus</taxon>
    </lineage>
</organism>
<dbReference type="Proteomes" id="UP001237152">
    <property type="component" value="Segment"/>
</dbReference>
<proteinExistence type="predicted"/>
<reference evidence="2" key="1">
    <citation type="journal article" date="2019" name="Front. Microbiol.">
        <title>Pandoravirus Celtis Illustrates the Microevolution Processes at Work in the Giant Pandoraviridae Genomes.</title>
        <authorList>
            <person name="Legendre M."/>
            <person name="Alempic J.M."/>
            <person name="Philippe N."/>
            <person name="Lartigue A."/>
            <person name="Jeudy S."/>
            <person name="Poirot O."/>
            <person name="Ta N.T."/>
            <person name="Nin S."/>
            <person name="Coute Y."/>
            <person name="Abergel C."/>
            <person name="Claverie J.M."/>
        </authorList>
    </citation>
    <scope>NUCLEOTIDE SEQUENCE</scope>
</reference>
<gene>
    <name evidence="2" type="ORF">pclt_cds_976</name>
</gene>
<feature type="transmembrane region" description="Helical" evidence="1">
    <location>
        <begin position="25"/>
        <end position="50"/>
    </location>
</feature>
<feature type="transmembrane region" description="Helical" evidence="1">
    <location>
        <begin position="62"/>
        <end position="86"/>
    </location>
</feature>
<keyword evidence="1" id="KW-0472">Membrane</keyword>